<dbReference type="CDD" id="cd00207">
    <property type="entry name" value="fer2"/>
    <property type="match status" value="1"/>
</dbReference>
<reference evidence="2" key="1">
    <citation type="journal article" date="2023" name="Int. J. Syst. Evol. Microbiol.">
        <title>Mesoterricola silvestris gen. nov., sp. nov., Mesoterricola sediminis sp. nov., Geothrix oryzae sp. nov., Geothrix edaphica sp. nov., Geothrix rubra sp. nov., and Geothrix limicola sp. nov., six novel members of Acidobacteriota isolated from soils.</title>
        <authorList>
            <person name="Itoh H."/>
            <person name="Sugisawa Y."/>
            <person name="Mise K."/>
            <person name="Xu Z."/>
            <person name="Kuniyasu M."/>
            <person name="Ushijima N."/>
            <person name="Kawano K."/>
            <person name="Kobayashi E."/>
            <person name="Shiratori Y."/>
            <person name="Masuda Y."/>
            <person name="Senoo K."/>
        </authorList>
    </citation>
    <scope>NUCLEOTIDE SEQUENCE</scope>
    <source>
        <strain evidence="2">W786</strain>
    </source>
</reference>
<dbReference type="AlphaFoldDB" id="A0AA48GWA2"/>
<dbReference type="RefSeq" id="WP_243345985.1">
    <property type="nucleotide sequence ID" value="NZ_AP027081.1"/>
</dbReference>
<dbReference type="InterPro" id="IPR012675">
    <property type="entry name" value="Beta-grasp_dom_sf"/>
</dbReference>
<protein>
    <submittedName>
        <fullName evidence="2">Ferredoxin</fullName>
    </submittedName>
</protein>
<proteinExistence type="predicted"/>
<dbReference type="InterPro" id="IPR036010">
    <property type="entry name" value="2Fe-2S_ferredoxin-like_sf"/>
</dbReference>
<feature type="domain" description="2Fe-2S ferredoxin-type" evidence="1">
    <location>
        <begin position="5"/>
        <end position="98"/>
    </location>
</feature>
<sequence length="99" mass="10568">MAETVTVRFLPEDLLAACPAGTPLQAVADAAGADITFGCRSGSCGTCRVRVVRGLEHCSPMGREERDFLRGLEAPEDQRLACQVRVLGDVEVEYLGACL</sequence>
<keyword evidence="3" id="KW-1185">Reference proteome</keyword>
<accession>A0AA48GWA2</accession>
<dbReference type="PROSITE" id="PS51085">
    <property type="entry name" value="2FE2S_FER_2"/>
    <property type="match status" value="1"/>
</dbReference>
<dbReference type="PROSITE" id="PS00197">
    <property type="entry name" value="2FE2S_FER_1"/>
    <property type="match status" value="1"/>
</dbReference>
<dbReference type="Gene3D" id="3.10.20.30">
    <property type="match status" value="1"/>
</dbReference>
<dbReference type="EMBL" id="AP027081">
    <property type="protein sequence ID" value="BDU75257.1"/>
    <property type="molecule type" value="Genomic_DNA"/>
</dbReference>
<dbReference type="InterPro" id="IPR006058">
    <property type="entry name" value="2Fe2S_fd_BS"/>
</dbReference>
<dbReference type="Proteomes" id="UP001228113">
    <property type="component" value="Chromosome"/>
</dbReference>
<gene>
    <name evidence="2" type="ORF">METESE_02150</name>
</gene>
<name>A0AA48GWA2_9BACT</name>
<evidence type="ECO:0000313" key="2">
    <source>
        <dbReference type="EMBL" id="BDU75257.1"/>
    </source>
</evidence>
<evidence type="ECO:0000259" key="1">
    <source>
        <dbReference type="PROSITE" id="PS51085"/>
    </source>
</evidence>
<dbReference type="InterPro" id="IPR001041">
    <property type="entry name" value="2Fe-2S_ferredoxin-type"/>
</dbReference>
<organism evidence="2 3">
    <name type="scientific">Mesoterricola sediminis</name>
    <dbReference type="NCBI Taxonomy" id="2927980"/>
    <lineage>
        <taxon>Bacteria</taxon>
        <taxon>Pseudomonadati</taxon>
        <taxon>Acidobacteriota</taxon>
        <taxon>Holophagae</taxon>
        <taxon>Holophagales</taxon>
        <taxon>Holophagaceae</taxon>
        <taxon>Mesoterricola</taxon>
    </lineage>
</organism>
<dbReference type="KEGG" id="msea:METESE_02150"/>
<evidence type="ECO:0000313" key="3">
    <source>
        <dbReference type="Proteomes" id="UP001228113"/>
    </source>
</evidence>
<dbReference type="GO" id="GO:0051537">
    <property type="term" value="F:2 iron, 2 sulfur cluster binding"/>
    <property type="evidence" value="ECO:0007669"/>
    <property type="project" value="InterPro"/>
</dbReference>
<dbReference type="Pfam" id="PF00111">
    <property type="entry name" value="Fer2"/>
    <property type="match status" value="1"/>
</dbReference>
<dbReference type="SUPFAM" id="SSF54292">
    <property type="entry name" value="2Fe-2S ferredoxin-like"/>
    <property type="match status" value="1"/>
</dbReference>